<evidence type="ECO:0000256" key="6">
    <source>
        <dbReference type="ARBA" id="ARBA00022822"/>
    </source>
</evidence>
<dbReference type="InterPro" id="IPR013798">
    <property type="entry name" value="Indole-3-glycerol_P_synth_dom"/>
</dbReference>
<keyword evidence="4 9" id="KW-0028">Amino-acid biosynthesis</keyword>
<keyword evidence="7 9" id="KW-0057">Aromatic amino acid biosynthesis</keyword>
<evidence type="ECO:0000256" key="8">
    <source>
        <dbReference type="ARBA" id="ARBA00023239"/>
    </source>
</evidence>
<feature type="domain" description="Indole-3-glycerol phosphate synthase" evidence="10">
    <location>
        <begin position="8"/>
        <end position="248"/>
    </location>
</feature>
<dbReference type="InterPro" id="IPR013785">
    <property type="entry name" value="Aldolase_TIM"/>
</dbReference>
<dbReference type="UniPathway" id="UPA00035">
    <property type="reaction ID" value="UER00043"/>
</dbReference>
<proteinExistence type="inferred from homology"/>
<dbReference type="HAMAP" id="MF_00134_B">
    <property type="entry name" value="IGPS_B"/>
    <property type="match status" value="1"/>
</dbReference>
<comment type="pathway">
    <text evidence="2 9">Amino-acid biosynthesis; L-tryptophan biosynthesis; L-tryptophan from chorismate: step 4/5.</text>
</comment>
<organism evidence="11 12">
    <name type="scientific">Salsuginibacillus halophilus</name>
    <dbReference type="NCBI Taxonomy" id="517424"/>
    <lineage>
        <taxon>Bacteria</taxon>
        <taxon>Bacillati</taxon>
        <taxon>Bacillota</taxon>
        <taxon>Bacilli</taxon>
        <taxon>Bacillales</taxon>
        <taxon>Bacillaceae</taxon>
        <taxon>Salsuginibacillus</taxon>
    </lineage>
</organism>
<evidence type="ECO:0000256" key="5">
    <source>
        <dbReference type="ARBA" id="ARBA00022793"/>
    </source>
</evidence>
<accession>A0A2P8HW96</accession>
<evidence type="ECO:0000256" key="3">
    <source>
        <dbReference type="ARBA" id="ARBA00008737"/>
    </source>
</evidence>
<comment type="similarity">
    <text evidence="3 9">Belongs to the TrpC family.</text>
</comment>
<dbReference type="GO" id="GO:0000162">
    <property type="term" value="P:L-tryptophan biosynthetic process"/>
    <property type="evidence" value="ECO:0007669"/>
    <property type="project" value="UniProtKB-UniRule"/>
</dbReference>
<dbReference type="InterPro" id="IPR011060">
    <property type="entry name" value="RibuloseP-bd_barrel"/>
</dbReference>
<sequence>MLTKILATKRTELETLQLPEERTFEKQPLLTSLREGAALYGVGLIAEVKKASPSKGSLNENLDPVSQARLYEESGAQAVSVLTDETYFHGKRADLTAVKEAVHLPVLRKDFILEEVQIEESARIGADAVLLIASALSPAKLKSLHEAAERFGMEALVEVHNAEELQEVLREFQPPLIGVNNRNLETFETSLSVTEEVAPYVPEDVFLISESAIHTSDDAARAASAGAQGLLVGEALVTHEHPADAVASLRGGAGHGSPDV</sequence>
<evidence type="ECO:0000256" key="7">
    <source>
        <dbReference type="ARBA" id="ARBA00023141"/>
    </source>
</evidence>
<dbReference type="FunFam" id="3.20.20.70:FF:000024">
    <property type="entry name" value="Indole-3-glycerol phosphate synthase"/>
    <property type="match status" value="1"/>
</dbReference>
<dbReference type="SUPFAM" id="SSF51366">
    <property type="entry name" value="Ribulose-phoshate binding barrel"/>
    <property type="match status" value="1"/>
</dbReference>
<dbReference type="PROSITE" id="PS00614">
    <property type="entry name" value="IGPS"/>
    <property type="match status" value="1"/>
</dbReference>
<dbReference type="NCBIfam" id="NF001377">
    <property type="entry name" value="PRK00278.2-4"/>
    <property type="match status" value="1"/>
</dbReference>
<dbReference type="Proteomes" id="UP000242310">
    <property type="component" value="Unassembled WGS sequence"/>
</dbReference>
<dbReference type="EMBL" id="PYAV01000003">
    <property type="protein sequence ID" value="PSL50500.1"/>
    <property type="molecule type" value="Genomic_DNA"/>
</dbReference>
<evidence type="ECO:0000256" key="4">
    <source>
        <dbReference type="ARBA" id="ARBA00022605"/>
    </source>
</evidence>
<dbReference type="RefSeq" id="WP_106587827.1">
    <property type="nucleotide sequence ID" value="NZ_PYAV01000003.1"/>
</dbReference>
<evidence type="ECO:0000259" key="10">
    <source>
        <dbReference type="Pfam" id="PF00218"/>
    </source>
</evidence>
<dbReference type="AlphaFoldDB" id="A0A2P8HW96"/>
<evidence type="ECO:0000313" key="12">
    <source>
        <dbReference type="Proteomes" id="UP000242310"/>
    </source>
</evidence>
<evidence type="ECO:0000256" key="2">
    <source>
        <dbReference type="ARBA" id="ARBA00004696"/>
    </source>
</evidence>
<gene>
    <name evidence="9" type="primary">trpC</name>
    <name evidence="11" type="ORF">B0H94_103112</name>
</gene>
<reference evidence="11 12" key="1">
    <citation type="submission" date="2018-03" db="EMBL/GenBank/DDBJ databases">
        <title>Genomic Encyclopedia of Type Strains, Phase III (KMG-III): the genomes of soil and plant-associated and newly described type strains.</title>
        <authorList>
            <person name="Whitman W."/>
        </authorList>
    </citation>
    <scope>NUCLEOTIDE SEQUENCE [LARGE SCALE GENOMIC DNA]</scope>
    <source>
        <strain evidence="11 12">CGMCC 1.07653</strain>
    </source>
</reference>
<protein>
    <recommendedName>
        <fullName evidence="9">Indole-3-glycerol phosphate synthase</fullName>
        <shortName evidence="9">IGPS</shortName>
        <ecNumber evidence="9">4.1.1.48</ecNumber>
    </recommendedName>
</protein>
<comment type="catalytic activity">
    <reaction evidence="1 9">
        <text>1-(2-carboxyphenylamino)-1-deoxy-D-ribulose 5-phosphate + H(+) = (1S,2R)-1-C-(indol-3-yl)glycerol 3-phosphate + CO2 + H2O</text>
        <dbReference type="Rhea" id="RHEA:23476"/>
        <dbReference type="ChEBI" id="CHEBI:15377"/>
        <dbReference type="ChEBI" id="CHEBI:15378"/>
        <dbReference type="ChEBI" id="CHEBI:16526"/>
        <dbReference type="ChEBI" id="CHEBI:58613"/>
        <dbReference type="ChEBI" id="CHEBI:58866"/>
        <dbReference type="EC" id="4.1.1.48"/>
    </reaction>
</comment>
<dbReference type="PANTHER" id="PTHR22854:SF2">
    <property type="entry name" value="INDOLE-3-GLYCEROL-PHOSPHATE SYNTHASE"/>
    <property type="match status" value="1"/>
</dbReference>
<comment type="caution">
    <text evidence="11">The sequence shown here is derived from an EMBL/GenBank/DDBJ whole genome shotgun (WGS) entry which is preliminary data.</text>
</comment>
<evidence type="ECO:0000313" key="11">
    <source>
        <dbReference type="EMBL" id="PSL50500.1"/>
    </source>
</evidence>
<dbReference type="OrthoDB" id="9804217at2"/>
<dbReference type="GO" id="GO:0004425">
    <property type="term" value="F:indole-3-glycerol-phosphate synthase activity"/>
    <property type="evidence" value="ECO:0007669"/>
    <property type="project" value="UniProtKB-UniRule"/>
</dbReference>
<name>A0A2P8HW96_9BACI</name>
<dbReference type="EC" id="4.1.1.48" evidence="9"/>
<dbReference type="InterPro" id="IPR045186">
    <property type="entry name" value="Indole-3-glycerol_P_synth"/>
</dbReference>
<dbReference type="Pfam" id="PF00218">
    <property type="entry name" value="IGPS"/>
    <property type="match status" value="1"/>
</dbReference>
<dbReference type="InterPro" id="IPR001468">
    <property type="entry name" value="Indole-3-GlycerolPSynthase_CS"/>
</dbReference>
<keyword evidence="8 9" id="KW-0456">Lyase</keyword>
<dbReference type="Gene3D" id="3.20.20.70">
    <property type="entry name" value="Aldolase class I"/>
    <property type="match status" value="1"/>
</dbReference>
<keyword evidence="12" id="KW-1185">Reference proteome</keyword>
<evidence type="ECO:0000256" key="1">
    <source>
        <dbReference type="ARBA" id="ARBA00001633"/>
    </source>
</evidence>
<dbReference type="CDD" id="cd00331">
    <property type="entry name" value="IGPS"/>
    <property type="match status" value="1"/>
</dbReference>
<dbReference type="PANTHER" id="PTHR22854">
    <property type="entry name" value="TRYPTOPHAN BIOSYNTHESIS PROTEIN"/>
    <property type="match status" value="1"/>
</dbReference>
<dbReference type="GO" id="GO:0004640">
    <property type="term" value="F:phosphoribosylanthranilate isomerase activity"/>
    <property type="evidence" value="ECO:0007669"/>
    <property type="project" value="TreeGrafter"/>
</dbReference>
<keyword evidence="5 9" id="KW-0210">Decarboxylase</keyword>
<evidence type="ECO:0000256" key="9">
    <source>
        <dbReference type="HAMAP-Rule" id="MF_00134"/>
    </source>
</evidence>
<keyword evidence="6 9" id="KW-0822">Tryptophan biosynthesis</keyword>